<reference evidence="3 4" key="1">
    <citation type="submission" date="2016-12" db="EMBL/GenBank/DDBJ databases">
        <authorList>
            <person name="Song W.-J."/>
            <person name="Kurnit D.M."/>
        </authorList>
    </citation>
    <scope>NUCLEOTIDE SEQUENCE [LARGE SCALE GENOMIC DNA]</scope>
    <source>
        <strain evidence="3 4">CGMCC 1.10808</strain>
    </source>
</reference>
<keyword evidence="4" id="KW-1185">Reference proteome</keyword>
<dbReference type="Proteomes" id="UP000184066">
    <property type="component" value="Unassembled WGS sequence"/>
</dbReference>
<dbReference type="EMBL" id="FRDL01000013">
    <property type="protein sequence ID" value="SHN76666.1"/>
    <property type="molecule type" value="Genomic_DNA"/>
</dbReference>
<evidence type="ECO:0000256" key="1">
    <source>
        <dbReference type="SAM" id="MobiDB-lite"/>
    </source>
</evidence>
<accession>A0A1M7U0X9</accession>
<dbReference type="Pfam" id="PF12705">
    <property type="entry name" value="PDDEXK_1"/>
    <property type="match status" value="1"/>
</dbReference>
<feature type="region of interest" description="Disordered" evidence="1">
    <location>
        <begin position="526"/>
        <end position="561"/>
    </location>
</feature>
<evidence type="ECO:0000313" key="3">
    <source>
        <dbReference type="EMBL" id="SHN76666.1"/>
    </source>
</evidence>
<dbReference type="InterPro" id="IPR038726">
    <property type="entry name" value="PDDEXK_AddAB-type"/>
</dbReference>
<gene>
    <name evidence="3" type="ORF">SAMN05216200_11314</name>
</gene>
<evidence type="ECO:0000259" key="2">
    <source>
        <dbReference type="Pfam" id="PF12705"/>
    </source>
</evidence>
<name>A0A1M7U0X9_9RHOB</name>
<sequence length="1050" mass="111277">MSAPAAPALFPPAQGPRVFHLPPGVDFAAAFARGLRARLAPHPPQAAARVRIFVNARRTARAIEAALEAEAPALWMPRFAFVNALGDEALGLGVPRAVDPLRRRLALVRLVEGFMRANPEFGDPASAPALAETLGALLDDLHGAGLTAEALAALDPAEHARHWDLTRRFLHIVTAIWPRHLAEAEGGAADPQARRLAAARALARSWREDPPPWPMIAAGSTGSTPATAELIAAVAQLPQGAAVLPGLDPELPDDLWRRIADEHPEHPQHMLARLCLDRLGVSPRESRPWSDAPAPCPPRARLLAQALRPAPVTDAWFAARPALAAEAAEAVAGVDLIEADGPRQEAAAIALALADAARAGRRAALVTPDRVLARRVAAELARHGIAPDDSAGVPLSLTPPGIFLDLLARSLGRPMRAATLAALLRHPLAGGPARGRHAHMRRWLERAFLRGGPVEIDWPALTRAAETLAQAARARAEAGEDRPRAGATGPEHLRWLAWLRGALEPLSAQPASLAAAVAAHRAAAEALAAGPPDEGAAPDPAAGAPDGAPPDLAAAGHAPPGAAAGGLWDQAAGEAARALIESLAAAADAYDGAQGAAPGGYGALFSALAAAREVRLDPRRADDRVAIRGTLEARAQSADLVVLGGLNDGVWPARPDPGPWLGRPQRRELGLPAPEARIGLAAHDFLQAACAPRVILSRAIRADGAPTVASRWLLRLTNLLGGVDEGALAAMRARGARWLARAEALSRAEPLAPAERPAPRPPVAARPRRLSVTQIETLVRDPYAIYARKILGLEPLEPLGRAPDARDMGQTLHRVMERFALETGADADLSDSGRPDAGWTEAALAEALIRIAREEVAEQPSAGVRRLWLKRLERAAPALARFERERRARGLRLARAEGWGRAAFDAPAGRFELFGRADRIDRGPDGALSILDYKTGALPGKNEITVFAKQLLLLGAIARAGGFEDVPAAEAHELLYVRLSEKLERREAPPDQIDDAWRGLRELIAAYDDPATPYRPRLRPRSIKHAGDYDHLARLGEWGDVDADDAGDGP</sequence>
<dbReference type="AlphaFoldDB" id="A0A1M7U0X9"/>
<dbReference type="InterPro" id="IPR014153">
    <property type="entry name" value="Ds_break_AddB"/>
</dbReference>
<evidence type="ECO:0000313" key="4">
    <source>
        <dbReference type="Proteomes" id="UP000184066"/>
    </source>
</evidence>
<dbReference type="OrthoDB" id="9780606at2"/>
<dbReference type="RefSeq" id="WP_083581611.1">
    <property type="nucleotide sequence ID" value="NZ_FOHL01000012.1"/>
</dbReference>
<dbReference type="SUPFAM" id="SSF52540">
    <property type="entry name" value="P-loop containing nucleoside triphosphate hydrolases"/>
    <property type="match status" value="1"/>
</dbReference>
<dbReference type="NCBIfam" id="TIGR02786">
    <property type="entry name" value="addB_alphas"/>
    <property type="match status" value="1"/>
</dbReference>
<dbReference type="InterPro" id="IPR027417">
    <property type="entry name" value="P-loop_NTPase"/>
</dbReference>
<protein>
    <submittedName>
        <fullName evidence="3">Double-strand break repair protein AddB</fullName>
    </submittedName>
</protein>
<dbReference type="STRING" id="1189325.SAMN04488119_11214"/>
<proteinExistence type="predicted"/>
<feature type="domain" description="PD-(D/E)XK endonuclease-like" evidence="2">
    <location>
        <begin position="769"/>
        <end position="1016"/>
    </location>
</feature>
<organism evidence="3 4">
    <name type="scientific">Oceanicella actignis</name>
    <dbReference type="NCBI Taxonomy" id="1189325"/>
    <lineage>
        <taxon>Bacteria</taxon>
        <taxon>Pseudomonadati</taxon>
        <taxon>Pseudomonadota</taxon>
        <taxon>Alphaproteobacteria</taxon>
        <taxon>Rhodobacterales</taxon>
        <taxon>Paracoccaceae</taxon>
        <taxon>Oceanicella</taxon>
    </lineage>
</organism>